<dbReference type="Gene3D" id="1.10.340.70">
    <property type="match status" value="1"/>
</dbReference>
<name>A0A0N4YDI0_NIPBR</name>
<dbReference type="GO" id="GO:0015074">
    <property type="term" value="P:DNA integration"/>
    <property type="evidence" value="ECO:0007669"/>
    <property type="project" value="InterPro"/>
</dbReference>
<dbReference type="PANTHER" id="PTHR47331">
    <property type="entry name" value="PHD-TYPE DOMAIN-CONTAINING PROTEIN"/>
    <property type="match status" value="1"/>
</dbReference>
<evidence type="ECO:0000256" key="1">
    <source>
        <dbReference type="SAM" id="MobiDB-lite"/>
    </source>
</evidence>
<dbReference type="SUPFAM" id="SSF53098">
    <property type="entry name" value="Ribonuclease H-like"/>
    <property type="match status" value="1"/>
</dbReference>
<dbReference type="Pfam" id="PF17921">
    <property type="entry name" value="Integrase_H2C2"/>
    <property type="match status" value="1"/>
</dbReference>
<dbReference type="Gene3D" id="3.30.420.10">
    <property type="entry name" value="Ribonuclease H-like superfamily/Ribonuclease H"/>
    <property type="match status" value="1"/>
</dbReference>
<feature type="domain" description="Integrase catalytic" evidence="2">
    <location>
        <begin position="463"/>
        <end position="650"/>
    </location>
</feature>
<sequence length="869" mass="100548">MSAKLSVCQRLLTLACNRLKKTIDDDDKLLLANSDGRRDNDFQRHVRKALLVTPAEANKVEEALYKLCETFEALSMDKDLPKQRKLDDAIRETEVLLGRTQETISNLMKLQVDIEQAAKQGAETEPQNAKLAPIPIPKFKGDIWEWDTFWTSFNYNVHSKNIDEYCKLHYLLEALQGEALQNRVREIRNIVEQFQSPVRFGYVDSSENPADCATRGLKREEFEEHSWWYGPQFITQPVDQWPEECNLFNLPPDNEGESTQVHKAQAEEVSDIIEWERYSRLSRIQNVIALVLRFFRAMLVKVSIELRDKVERNVPELRAVELHPYTTVAEREMAMRILIRNHQKLHLPAAKQNELKQLKIRNDENGILRCQGRLGNSELPRNARYPIVLASKTHLARLVIHEAHSPYHCGTSHTIAKVRERFWIPKIRQMTRTIIRQCVPCQKFNNLPYKYPVMDDLPDQRVRKTRPFEHVGIDYFGPLLTKQENEIKKVFGIILTCATTRLVHLELTTDMSTDQLLHALRRFIARRGVPASITSDNGPNLLLAEQILREAVLPIINDVSLAQSLSSKGIVWRTITPFAPWQGAFYERLIRSIKQSLYKVTMRTFPSLETIHTLLVEIEGCINSRPLTYQEEKWEATPALRPIDFVQRDIVVTFPFESIGTDEDDPAYHPQSEAVLLHTRQQAEKALKASHQLTEQFWKIWRSQYLTSLRESHKLQMDNKRGTNVLPAEGTVVLISEPMAPRNVWKLARIIKVNRSSNDIIREVELRLPSGRTIRRPINLLIPLELGNIDQRNEEEEKENEQIENQHRYELRPRIKKNTLSPATLDISYNNYFKTTEPPTTPSTIAWTIGSPTTSQQQSNAPGRIIQDP</sequence>
<dbReference type="GO" id="GO:0003676">
    <property type="term" value="F:nucleic acid binding"/>
    <property type="evidence" value="ECO:0007669"/>
    <property type="project" value="InterPro"/>
</dbReference>
<evidence type="ECO:0000313" key="5">
    <source>
        <dbReference type="WBParaSite" id="NBR_0001467901-mRNA-1"/>
    </source>
</evidence>
<evidence type="ECO:0000259" key="2">
    <source>
        <dbReference type="PROSITE" id="PS50994"/>
    </source>
</evidence>
<dbReference type="InterPro" id="IPR005312">
    <property type="entry name" value="DUF1759"/>
</dbReference>
<accession>A0A0N4YDI0</accession>
<dbReference type="PANTHER" id="PTHR47331:SF1">
    <property type="entry name" value="GAG-LIKE PROTEIN"/>
    <property type="match status" value="1"/>
</dbReference>
<dbReference type="OMA" id="IVWRTIT"/>
<evidence type="ECO:0000313" key="3">
    <source>
        <dbReference type="EMBL" id="VDL78269.1"/>
    </source>
</evidence>
<dbReference type="AlphaFoldDB" id="A0A0N4YDI0"/>
<dbReference type="Pfam" id="PF03564">
    <property type="entry name" value="DUF1759"/>
    <property type="match status" value="1"/>
</dbReference>
<proteinExistence type="predicted"/>
<organism evidence="5">
    <name type="scientific">Nippostrongylus brasiliensis</name>
    <name type="common">Rat hookworm</name>
    <dbReference type="NCBI Taxonomy" id="27835"/>
    <lineage>
        <taxon>Eukaryota</taxon>
        <taxon>Metazoa</taxon>
        <taxon>Ecdysozoa</taxon>
        <taxon>Nematoda</taxon>
        <taxon>Chromadorea</taxon>
        <taxon>Rhabditida</taxon>
        <taxon>Rhabditina</taxon>
        <taxon>Rhabditomorpha</taxon>
        <taxon>Strongyloidea</taxon>
        <taxon>Heligmosomidae</taxon>
        <taxon>Nippostrongylus</taxon>
    </lineage>
</organism>
<protein>
    <submittedName>
        <fullName evidence="5">Integrase catalytic domain-containing protein</fullName>
    </submittedName>
</protein>
<keyword evidence="4" id="KW-1185">Reference proteome</keyword>
<feature type="compositionally biased region" description="Polar residues" evidence="1">
    <location>
        <begin position="848"/>
        <end position="861"/>
    </location>
</feature>
<dbReference type="STRING" id="27835.A0A0N4YDI0"/>
<reference evidence="5" key="1">
    <citation type="submission" date="2016-04" db="UniProtKB">
        <authorList>
            <consortium name="WormBaseParasite"/>
        </authorList>
    </citation>
    <scope>IDENTIFICATION</scope>
</reference>
<dbReference type="WBParaSite" id="NBR_0001467901-mRNA-1">
    <property type="protein sequence ID" value="NBR_0001467901-mRNA-1"/>
    <property type="gene ID" value="NBR_0001467901"/>
</dbReference>
<dbReference type="PROSITE" id="PS50994">
    <property type="entry name" value="INTEGRASE"/>
    <property type="match status" value="1"/>
</dbReference>
<dbReference type="Pfam" id="PF18701">
    <property type="entry name" value="DUF5641"/>
    <property type="match status" value="1"/>
</dbReference>
<dbReference type="InterPro" id="IPR012337">
    <property type="entry name" value="RNaseH-like_sf"/>
</dbReference>
<dbReference type="InterPro" id="IPR040676">
    <property type="entry name" value="DUF5641"/>
</dbReference>
<feature type="region of interest" description="Disordered" evidence="1">
    <location>
        <begin position="848"/>
        <end position="869"/>
    </location>
</feature>
<dbReference type="InterPro" id="IPR001584">
    <property type="entry name" value="Integrase_cat-core"/>
</dbReference>
<dbReference type="Proteomes" id="UP000271162">
    <property type="component" value="Unassembled WGS sequence"/>
</dbReference>
<dbReference type="InterPro" id="IPR036397">
    <property type="entry name" value="RNaseH_sf"/>
</dbReference>
<reference evidence="3 4" key="2">
    <citation type="submission" date="2018-11" db="EMBL/GenBank/DDBJ databases">
        <authorList>
            <consortium name="Pathogen Informatics"/>
        </authorList>
    </citation>
    <scope>NUCLEOTIDE SEQUENCE [LARGE SCALE GENOMIC DNA]</scope>
</reference>
<evidence type="ECO:0000313" key="4">
    <source>
        <dbReference type="Proteomes" id="UP000271162"/>
    </source>
</evidence>
<dbReference type="EMBL" id="UYSL01021447">
    <property type="protein sequence ID" value="VDL78269.1"/>
    <property type="molecule type" value="Genomic_DNA"/>
</dbReference>
<gene>
    <name evidence="3" type="ORF">NBR_LOCUS14680</name>
</gene>
<dbReference type="InterPro" id="IPR041588">
    <property type="entry name" value="Integrase_H2C2"/>
</dbReference>